<evidence type="ECO:0000313" key="2">
    <source>
        <dbReference type="EMBL" id="OAK75632.1"/>
    </source>
</evidence>
<name>A0A178A678_9BACI</name>
<feature type="region of interest" description="Disordered" evidence="1">
    <location>
        <begin position="24"/>
        <end position="50"/>
    </location>
</feature>
<protein>
    <submittedName>
        <fullName evidence="2">Uncharacterized protein</fullName>
    </submittedName>
</protein>
<keyword evidence="3" id="KW-1185">Reference proteome</keyword>
<accession>A0A178A678</accession>
<dbReference type="Proteomes" id="UP000077881">
    <property type="component" value="Unassembled WGS sequence"/>
</dbReference>
<comment type="caution">
    <text evidence="2">The sequence shown here is derived from an EMBL/GenBank/DDBJ whole genome shotgun (WGS) entry which is preliminary data.</text>
</comment>
<proteinExistence type="predicted"/>
<gene>
    <name evidence="2" type="ORF">ABB05_01370</name>
</gene>
<dbReference type="PATRIC" id="fig|217031.6.peg.300"/>
<evidence type="ECO:0000313" key="3">
    <source>
        <dbReference type="Proteomes" id="UP000077881"/>
    </source>
</evidence>
<organism evidence="2 3">
    <name type="scientific">Lederbergia galactosidilytica</name>
    <dbReference type="NCBI Taxonomy" id="217031"/>
    <lineage>
        <taxon>Bacteria</taxon>
        <taxon>Bacillati</taxon>
        <taxon>Bacillota</taxon>
        <taxon>Bacilli</taxon>
        <taxon>Bacillales</taxon>
        <taxon>Bacillaceae</taxon>
        <taxon>Lederbergia</taxon>
    </lineage>
</organism>
<dbReference type="AlphaFoldDB" id="A0A178A678"/>
<sequence length="62" mass="7099">MRGGDACLPTMANLTMQEFMLNLQTEDSNNEGASKERYEQKRPHLPINPRSNTIKMYSIRLG</sequence>
<dbReference type="EMBL" id="LDJR01000010">
    <property type="protein sequence ID" value="OAK75632.1"/>
    <property type="molecule type" value="Genomic_DNA"/>
</dbReference>
<feature type="compositionally biased region" description="Basic and acidic residues" evidence="1">
    <location>
        <begin position="33"/>
        <end position="42"/>
    </location>
</feature>
<reference evidence="2 3" key="1">
    <citation type="submission" date="2015-05" db="EMBL/GenBank/DDBJ databases">
        <title>Comparison of genome.</title>
        <authorList>
            <person name="Zheng Z."/>
            <person name="Sun M."/>
        </authorList>
    </citation>
    <scope>NUCLEOTIDE SEQUENCE [LARGE SCALE GENOMIC DNA]</scope>
    <source>
        <strain evidence="2 3">G25-74</strain>
    </source>
</reference>
<evidence type="ECO:0000256" key="1">
    <source>
        <dbReference type="SAM" id="MobiDB-lite"/>
    </source>
</evidence>